<evidence type="ECO:0000313" key="1">
    <source>
        <dbReference type="EMBL" id="TMQ54445.1"/>
    </source>
</evidence>
<evidence type="ECO:0008006" key="3">
    <source>
        <dbReference type="Google" id="ProtNLM"/>
    </source>
</evidence>
<dbReference type="Gene3D" id="2.60.40.420">
    <property type="entry name" value="Cupredoxins - blue copper proteins"/>
    <property type="match status" value="1"/>
</dbReference>
<protein>
    <recommendedName>
        <fullName evidence="3">Rhamnogalacturonan lyase domain-containing protein</fullName>
    </recommendedName>
</protein>
<dbReference type="PANTHER" id="PTHR36507:SF1">
    <property type="entry name" value="BLL1555 PROTEIN"/>
    <property type="match status" value="1"/>
</dbReference>
<dbReference type="GO" id="GO:0030246">
    <property type="term" value="F:carbohydrate binding"/>
    <property type="evidence" value="ECO:0007669"/>
    <property type="project" value="InterPro"/>
</dbReference>
<dbReference type="SUPFAM" id="SSF49503">
    <property type="entry name" value="Cupredoxins"/>
    <property type="match status" value="1"/>
</dbReference>
<comment type="caution">
    <text evidence="1">The sequence shown here is derived from an EMBL/GenBank/DDBJ whole genome shotgun (WGS) entry which is preliminary data.</text>
</comment>
<evidence type="ECO:0000313" key="2">
    <source>
        <dbReference type="Proteomes" id="UP000317716"/>
    </source>
</evidence>
<accession>A0A538SSU8</accession>
<dbReference type="SUPFAM" id="SSF49452">
    <property type="entry name" value="Starch-binding domain-like"/>
    <property type="match status" value="1"/>
</dbReference>
<sequence>MRSFLSSAQAAGANAYPGSAGSMPCGHEPQRGLASDAVIYVDHVPASTESVLAASTDETPQLAQKGQMFVPRVVAIAVNSNVEFPNQDPIYHNVFSLSPTRRFDLGKYRRGNSRTVNFPKLGLVNVYCDIHSNMEAFILVLPHHAFTRPKASGEFRLPDLPAGTYVVHAWHPDLGEQTISVEVPEVGLVAADPSYPR</sequence>
<organism evidence="1 2">
    <name type="scientific">Eiseniibacteriota bacterium</name>
    <dbReference type="NCBI Taxonomy" id="2212470"/>
    <lineage>
        <taxon>Bacteria</taxon>
        <taxon>Candidatus Eiseniibacteriota</taxon>
    </lineage>
</organism>
<dbReference type="InterPro" id="IPR008972">
    <property type="entry name" value="Cupredoxin"/>
</dbReference>
<dbReference type="Gene3D" id="2.60.40.1120">
    <property type="entry name" value="Carboxypeptidase-like, regulatory domain"/>
    <property type="match status" value="1"/>
</dbReference>
<proteinExistence type="predicted"/>
<dbReference type="InterPro" id="IPR013784">
    <property type="entry name" value="Carb-bd-like_fold"/>
</dbReference>
<name>A0A538SSU8_UNCEI</name>
<dbReference type="PANTHER" id="PTHR36507">
    <property type="entry name" value="BLL1555 PROTEIN"/>
    <property type="match status" value="1"/>
</dbReference>
<reference evidence="1 2" key="1">
    <citation type="journal article" date="2019" name="Nat. Microbiol.">
        <title>Mediterranean grassland soil C-N compound turnover is dependent on rainfall and depth, and is mediated by genomically divergent microorganisms.</title>
        <authorList>
            <person name="Diamond S."/>
            <person name="Andeer P.F."/>
            <person name="Li Z."/>
            <person name="Crits-Christoph A."/>
            <person name="Burstein D."/>
            <person name="Anantharaman K."/>
            <person name="Lane K.R."/>
            <person name="Thomas B.C."/>
            <person name="Pan C."/>
            <person name="Northen T.R."/>
            <person name="Banfield J.F."/>
        </authorList>
    </citation>
    <scope>NUCLEOTIDE SEQUENCE [LARGE SCALE GENOMIC DNA]</scope>
    <source>
        <strain evidence="1">WS_2</strain>
    </source>
</reference>
<dbReference type="Proteomes" id="UP000317716">
    <property type="component" value="Unassembled WGS sequence"/>
</dbReference>
<dbReference type="InterPro" id="IPR052721">
    <property type="entry name" value="ET_Amicyanin"/>
</dbReference>
<dbReference type="AlphaFoldDB" id="A0A538SSU8"/>
<dbReference type="EMBL" id="VBOS01000270">
    <property type="protein sequence ID" value="TMQ54445.1"/>
    <property type="molecule type" value="Genomic_DNA"/>
</dbReference>
<gene>
    <name evidence="1" type="ORF">E6K72_07805</name>
</gene>